<accession>A0AAC9HQN8</accession>
<keyword evidence="2" id="KW-1185">Reference proteome</keyword>
<evidence type="ECO:0000313" key="2">
    <source>
        <dbReference type="Proteomes" id="UP000095210"/>
    </source>
</evidence>
<proteinExistence type="predicted"/>
<dbReference type="KEGG" id="ahm:TL08_13945"/>
<organism evidence="1 2">
    <name type="scientific">Actinoalloteichus hymeniacidonis</name>
    <dbReference type="NCBI Taxonomy" id="340345"/>
    <lineage>
        <taxon>Bacteria</taxon>
        <taxon>Bacillati</taxon>
        <taxon>Actinomycetota</taxon>
        <taxon>Actinomycetes</taxon>
        <taxon>Pseudonocardiales</taxon>
        <taxon>Pseudonocardiaceae</taxon>
        <taxon>Actinoalloteichus</taxon>
    </lineage>
</organism>
<sequence>MPDMPQENVRVNPTAVRGVRRLELLTPDPARSVEFHADLHGWVVLAQANDRFSCWVGERRTAHVRRPRPGERAGWHIVFGGGQRRGPRTLTDDGSGLHAILDTGRVTHGPWAPEPREGEPCWAELVTADPARSDAYWAANAGWDADPGDDQANAVYQVDGRAVAGRRTAATDHAVGWICYLASPDIVQSVQRAVELGGRVQSGPGFTSVGHTAVVSCPDGFSHAMVENPGIWAGALTGQPAIPPAG</sequence>
<dbReference type="PANTHER" id="PTHR33993">
    <property type="entry name" value="GLYOXALASE-RELATED"/>
    <property type="match status" value="1"/>
</dbReference>
<dbReference type="InterPro" id="IPR052164">
    <property type="entry name" value="Anthracycline_SecMetBiosynth"/>
</dbReference>
<dbReference type="SUPFAM" id="SSF54593">
    <property type="entry name" value="Glyoxalase/Bleomycin resistance protein/Dihydroxybiphenyl dioxygenase"/>
    <property type="match status" value="1"/>
</dbReference>
<dbReference type="Proteomes" id="UP000095210">
    <property type="component" value="Chromosome"/>
</dbReference>
<dbReference type="InterPro" id="IPR029068">
    <property type="entry name" value="Glyas_Bleomycin-R_OHBP_Dase"/>
</dbReference>
<dbReference type="EMBL" id="CP014859">
    <property type="protein sequence ID" value="AOS63603.1"/>
    <property type="molecule type" value="Genomic_DNA"/>
</dbReference>
<dbReference type="GO" id="GO:0016829">
    <property type="term" value="F:lyase activity"/>
    <property type="evidence" value="ECO:0007669"/>
    <property type="project" value="UniProtKB-KW"/>
</dbReference>
<gene>
    <name evidence="1" type="ORF">TL08_13945</name>
</gene>
<dbReference type="AlphaFoldDB" id="A0AAC9HQN8"/>
<evidence type="ECO:0000313" key="1">
    <source>
        <dbReference type="EMBL" id="AOS63603.1"/>
    </source>
</evidence>
<dbReference type="PANTHER" id="PTHR33993:SF14">
    <property type="entry name" value="GB|AAF24581.1"/>
    <property type="match status" value="1"/>
</dbReference>
<protein>
    <submittedName>
        <fullName evidence="1">Lactoylglutathione lyase family protein</fullName>
    </submittedName>
</protein>
<dbReference type="Gene3D" id="3.10.180.10">
    <property type="entry name" value="2,3-Dihydroxybiphenyl 1,2-Dioxygenase, domain 1"/>
    <property type="match status" value="1"/>
</dbReference>
<keyword evidence="1" id="KW-0456">Lyase</keyword>
<name>A0AAC9HQN8_9PSEU</name>
<reference evidence="2" key="1">
    <citation type="submission" date="2016-03" db="EMBL/GenBank/DDBJ databases">
        <title>Complete genome sequence of the type strain Actinoalloteichus hymeniacidonis DSM 45092.</title>
        <authorList>
            <person name="Schaffert L."/>
            <person name="Albersmeier A."/>
            <person name="Winkler A."/>
            <person name="Kalinowski J."/>
            <person name="Zotchev S."/>
            <person name="Ruckert C."/>
        </authorList>
    </citation>
    <scope>NUCLEOTIDE SEQUENCE [LARGE SCALE GENOMIC DNA]</scope>
    <source>
        <strain evidence="2">HPA177(T) (DSM 45092(T))</strain>
    </source>
</reference>